<gene>
    <name evidence="2" type="ordered locus">PA14_35060</name>
</gene>
<dbReference type="AlphaFoldDB" id="A0A0H2ZAX6"/>
<dbReference type="HOGENOM" id="CLU_151295_0_0_6"/>
<evidence type="ECO:0000313" key="2">
    <source>
        <dbReference type="EMBL" id="ABJ11465.1"/>
    </source>
</evidence>
<dbReference type="KEGG" id="pau:PA14_35060"/>
<sequence>MIAKWTAALLMGALAWGSCTAQAEQARPPVADKVVAYQGQQGLKVWTLRIGEAAAGEALLQVEGLDHDWDRLIHKVKVEKSARDSRYSTELNGSKYVILIVRDGWGELYLPGEQQTRQVAYSESLSSAGEPQAFLTDYLEQK</sequence>
<protein>
    <recommendedName>
        <fullName evidence="4">Lipoprotein</fullName>
    </recommendedName>
</protein>
<reference evidence="2 3" key="1">
    <citation type="journal article" date="2006" name="Genome Biol.">
        <title>Genomic analysis reveals that Pseudomonas aeruginosa virulence is combinatorial.</title>
        <authorList>
            <person name="Lee D.G."/>
            <person name="Urbach J.M."/>
            <person name="Wu G."/>
            <person name="Liberati N.T."/>
            <person name="Feinbaum R.L."/>
            <person name="Miyata S."/>
            <person name="Diggins L.T."/>
            <person name="He J."/>
            <person name="Saucier M."/>
            <person name="Deziel E."/>
            <person name="Friedman L."/>
            <person name="Li L."/>
            <person name="Grills G."/>
            <person name="Montgomery K."/>
            <person name="Kucherlapati R."/>
            <person name="Rahme L.G."/>
            <person name="Ausubel F.M."/>
        </authorList>
    </citation>
    <scope>NUCLEOTIDE SEQUENCE [LARGE SCALE GENOMIC DNA]</scope>
    <source>
        <strain evidence="2 3">UCBPP-PA14</strain>
    </source>
</reference>
<evidence type="ECO:0008006" key="4">
    <source>
        <dbReference type="Google" id="ProtNLM"/>
    </source>
</evidence>
<evidence type="ECO:0000313" key="3">
    <source>
        <dbReference type="Proteomes" id="UP000000653"/>
    </source>
</evidence>
<dbReference type="EMBL" id="CP000438">
    <property type="protein sequence ID" value="ABJ11465.1"/>
    <property type="molecule type" value="Genomic_DNA"/>
</dbReference>
<feature type="chain" id="PRO_5030007547" description="Lipoprotein" evidence="1">
    <location>
        <begin position="24"/>
        <end position="142"/>
    </location>
</feature>
<name>A0A0H2ZAX6_PSEAB</name>
<evidence type="ECO:0000256" key="1">
    <source>
        <dbReference type="SAM" id="SignalP"/>
    </source>
</evidence>
<dbReference type="PROSITE" id="PS51257">
    <property type="entry name" value="PROKAR_LIPOPROTEIN"/>
    <property type="match status" value="1"/>
</dbReference>
<accession>A0A0H2ZAX6</accession>
<feature type="signal peptide" evidence="1">
    <location>
        <begin position="1"/>
        <end position="23"/>
    </location>
</feature>
<dbReference type="BioCyc" id="PAER208963:G1G74-2945-MONOMER"/>
<dbReference type="Proteomes" id="UP000000653">
    <property type="component" value="Chromosome"/>
</dbReference>
<keyword evidence="1" id="KW-0732">Signal</keyword>
<proteinExistence type="predicted"/>
<dbReference type="RefSeq" id="WP_003139423.1">
    <property type="nucleotide sequence ID" value="NC_008463.1"/>
</dbReference>
<organism evidence="2 3">
    <name type="scientific">Pseudomonas aeruginosa (strain UCBPP-PA14)</name>
    <dbReference type="NCBI Taxonomy" id="208963"/>
    <lineage>
        <taxon>Bacteria</taxon>
        <taxon>Pseudomonadati</taxon>
        <taxon>Pseudomonadota</taxon>
        <taxon>Gammaproteobacteria</taxon>
        <taxon>Pseudomonadales</taxon>
        <taxon>Pseudomonadaceae</taxon>
        <taxon>Pseudomonas</taxon>
    </lineage>
</organism>